<dbReference type="GO" id="GO:0005886">
    <property type="term" value="C:plasma membrane"/>
    <property type="evidence" value="ECO:0007669"/>
    <property type="project" value="UniProtKB-SubCell"/>
</dbReference>
<feature type="transmembrane region" description="Helical" evidence="7">
    <location>
        <begin position="171"/>
        <end position="189"/>
    </location>
</feature>
<keyword evidence="4 7" id="KW-0812">Transmembrane</keyword>
<feature type="transmembrane region" description="Helical" evidence="7">
    <location>
        <begin position="284"/>
        <end position="304"/>
    </location>
</feature>
<organism evidence="9 10">
    <name type="scientific">Teichococcus deserti</name>
    <dbReference type="NCBI Taxonomy" id="1817963"/>
    <lineage>
        <taxon>Bacteria</taxon>
        <taxon>Pseudomonadati</taxon>
        <taxon>Pseudomonadota</taxon>
        <taxon>Alphaproteobacteria</taxon>
        <taxon>Acetobacterales</taxon>
        <taxon>Roseomonadaceae</taxon>
        <taxon>Roseomonas</taxon>
    </lineage>
</organism>
<evidence type="ECO:0000256" key="1">
    <source>
        <dbReference type="ARBA" id="ARBA00004651"/>
    </source>
</evidence>
<dbReference type="GO" id="GO:0022857">
    <property type="term" value="F:transmembrane transporter activity"/>
    <property type="evidence" value="ECO:0007669"/>
    <property type="project" value="InterPro"/>
</dbReference>
<dbReference type="Pfam" id="PF07690">
    <property type="entry name" value="MFS_1"/>
    <property type="match status" value="1"/>
</dbReference>
<evidence type="ECO:0000256" key="6">
    <source>
        <dbReference type="ARBA" id="ARBA00023136"/>
    </source>
</evidence>
<dbReference type="Proteomes" id="UP000188879">
    <property type="component" value="Unassembled WGS sequence"/>
</dbReference>
<feature type="transmembrane region" description="Helical" evidence="7">
    <location>
        <begin position="344"/>
        <end position="366"/>
    </location>
</feature>
<keyword evidence="6 7" id="KW-0472">Membrane</keyword>
<accession>A0A1V2H384</accession>
<feature type="transmembrane region" description="Helical" evidence="7">
    <location>
        <begin position="82"/>
        <end position="100"/>
    </location>
</feature>
<evidence type="ECO:0000259" key="8">
    <source>
        <dbReference type="PROSITE" id="PS50850"/>
    </source>
</evidence>
<feature type="transmembrane region" description="Helical" evidence="7">
    <location>
        <begin position="48"/>
        <end position="70"/>
    </location>
</feature>
<dbReference type="RefSeq" id="WP_076957431.1">
    <property type="nucleotide sequence ID" value="NZ_MLCO01000090.1"/>
</dbReference>
<feature type="transmembrane region" description="Helical" evidence="7">
    <location>
        <begin position="12"/>
        <end position="36"/>
    </location>
</feature>
<evidence type="ECO:0000313" key="10">
    <source>
        <dbReference type="Proteomes" id="UP000188879"/>
    </source>
</evidence>
<dbReference type="PANTHER" id="PTHR43414:SF6">
    <property type="entry name" value="MULTIDRUG RESISTANCE PROTEIN MDTG"/>
    <property type="match status" value="1"/>
</dbReference>
<dbReference type="InterPro" id="IPR001958">
    <property type="entry name" value="Tet-R_TetA/multi-R_MdtG-like"/>
</dbReference>
<gene>
    <name evidence="9" type="ORF">BKE38_11145</name>
</gene>
<dbReference type="SUPFAM" id="SSF103473">
    <property type="entry name" value="MFS general substrate transporter"/>
    <property type="match status" value="1"/>
</dbReference>
<dbReference type="EMBL" id="MLCO01000090">
    <property type="protein sequence ID" value="ONG54023.1"/>
    <property type="molecule type" value="Genomic_DNA"/>
</dbReference>
<feature type="transmembrane region" description="Helical" evidence="7">
    <location>
        <begin position="140"/>
        <end position="165"/>
    </location>
</feature>
<dbReference type="PRINTS" id="PR01035">
    <property type="entry name" value="TCRTETA"/>
</dbReference>
<dbReference type="OrthoDB" id="5368493at2"/>
<comment type="caution">
    <text evidence="9">The sequence shown here is derived from an EMBL/GenBank/DDBJ whole genome shotgun (WGS) entry which is preliminary data.</text>
</comment>
<feature type="transmembrane region" description="Helical" evidence="7">
    <location>
        <begin position="252"/>
        <end position="272"/>
    </location>
</feature>
<protein>
    <submittedName>
        <fullName evidence="9">MFS transporter</fullName>
    </submittedName>
</protein>
<dbReference type="InterPro" id="IPR036259">
    <property type="entry name" value="MFS_trans_sf"/>
</dbReference>
<dbReference type="PROSITE" id="PS50850">
    <property type="entry name" value="MFS"/>
    <property type="match status" value="1"/>
</dbReference>
<sequence length="408" mass="42429">MPDSSRHWRRNMYVCLFGSFTNVTAMTLLLPFLPLYVEQLGVQGHAAIVQWSGIAYGITFLGAGLMAPVWGKVADLYGRKLILIRACLAMAVCMSLIGVAENIYQLVGLRLLAGVLGGYASGAVVLVATQTPKEQAGWALGTLSIGTMAGTLLGPLVGGVLPGLIGLRGTFFLAGGVIFLAFLATVFLIREDRQAGPKGAARVTGSAWSMIPDRRPVIAMLGTAMLLMLANMSIEPIITVYVAQLVPPGGDVVFTAGLVMAASAIGSILAASRLGRLADRIGSWNLITICLLACGLLLIPQAFVTESWQLIGLRFLMGLSLAGLLPAIAATIRHKVPQGAAGTILGYNTSAQYAGQVLGPLAGGFVGGHVGMQAVFLATALIMFAGAACNWIVSRQASARAPAGLQKP</sequence>
<evidence type="ECO:0000313" key="9">
    <source>
        <dbReference type="EMBL" id="ONG54023.1"/>
    </source>
</evidence>
<dbReference type="InterPro" id="IPR011701">
    <property type="entry name" value="MFS"/>
</dbReference>
<evidence type="ECO:0000256" key="4">
    <source>
        <dbReference type="ARBA" id="ARBA00022692"/>
    </source>
</evidence>
<reference evidence="9 10" key="1">
    <citation type="submission" date="2016-10" db="EMBL/GenBank/DDBJ databases">
        <title>Draft Genome sequence of Roseomonas sp. strain M3.</title>
        <authorList>
            <person name="Subhash Y."/>
            <person name="Lee S."/>
        </authorList>
    </citation>
    <scope>NUCLEOTIDE SEQUENCE [LARGE SCALE GENOMIC DNA]</scope>
    <source>
        <strain evidence="9 10">M3</strain>
    </source>
</reference>
<keyword evidence="10" id="KW-1185">Reference proteome</keyword>
<evidence type="ECO:0000256" key="3">
    <source>
        <dbReference type="ARBA" id="ARBA00022475"/>
    </source>
</evidence>
<dbReference type="InterPro" id="IPR020846">
    <property type="entry name" value="MFS_dom"/>
</dbReference>
<dbReference type="PANTHER" id="PTHR43414">
    <property type="entry name" value="MULTIDRUG RESISTANCE PROTEIN MDTG"/>
    <property type="match status" value="1"/>
</dbReference>
<evidence type="ECO:0000256" key="7">
    <source>
        <dbReference type="SAM" id="Phobius"/>
    </source>
</evidence>
<dbReference type="Gene3D" id="1.20.1250.20">
    <property type="entry name" value="MFS general substrate transporter like domains"/>
    <property type="match status" value="1"/>
</dbReference>
<comment type="subcellular location">
    <subcellularLocation>
        <location evidence="1">Cell membrane</location>
        <topology evidence="1">Multi-pass membrane protein</topology>
    </subcellularLocation>
</comment>
<dbReference type="AlphaFoldDB" id="A0A1V2H384"/>
<feature type="transmembrane region" description="Helical" evidence="7">
    <location>
        <begin position="372"/>
        <end position="393"/>
    </location>
</feature>
<feature type="transmembrane region" description="Helical" evidence="7">
    <location>
        <begin position="217"/>
        <end position="246"/>
    </location>
</feature>
<evidence type="ECO:0000256" key="5">
    <source>
        <dbReference type="ARBA" id="ARBA00022989"/>
    </source>
</evidence>
<keyword evidence="2" id="KW-0813">Transport</keyword>
<feature type="domain" description="Major facilitator superfamily (MFS) profile" evidence="8">
    <location>
        <begin position="11"/>
        <end position="398"/>
    </location>
</feature>
<proteinExistence type="predicted"/>
<keyword evidence="3" id="KW-1003">Cell membrane</keyword>
<name>A0A1V2H384_9PROT</name>
<feature type="transmembrane region" description="Helical" evidence="7">
    <location>
        <begin position="310"/>
        <end position="332"/>
    </location>
</feature>
<feature type="transmembrane region" description="Helical" evidence="7">
    <location>
        <begin position="106"/>
        <end position="128"/>
    </location>
</feature>
<keyword evidence="5 7" id="KW-1133">Transmembrane helix</keyword>
<evidence type="ECO:0000256" key="2">
    <source>
        <dbReference type="ARBA" id="ARBA00022448"/>
    </source>
</evidence>